<dbReference type="FunFam" id="3.40.309.10:FF:000010">
    <property type="entry name" value="Gamma-aminobutyraldehyde dehydrogenase"/>
    <property type="match status" value="1"/>
</dbReference>
<gene>
    <name evidence="5" type="ORF">COV07_03395</name>
</gene>
<dbReference type="InterPro" id="IPR044148">
    <property type="entry name" value="ALDH_GabD1-like"/>
</dbReference>
<dbReference type="InterPro" id="IPR016160">
    <property type="entry name" value="Ald_DH_CS_CYS"/>
</dbReference>
<evidence type="ECO:0000256" key="2">
    <source>
        <dbReference type="ARBA" id="ARBA00022857"/>
    </source>
</evidence>
<dbReference type="CDD" id="cd07100">
    <property type="entry name" value="ALDH_SSADH1_GabD1"/>
    <property type="match status" value="1"/>
</dbReference>
<dbReference type="EMBL" id="PCYL01000035">
    <property type="protein sequence ID" value="PIR46603.1"/>
    <property type="molecule type" value="Genomic_DNA"/>
</dbReference>
<organism evidence="5 6">
    <name type="scientific">Candidatus Vogelbacteria bacterium CG10_big_fil_rev_8_21_14_0_10_45_14</name>
    <dbReference type="NCBI Taxonomy" id="1975042"/>
    <lineage>
        <taxon>Bacteria</taxon>
        <taxon>Candidatus Vogeliibacteriota</taxon>
    </lineage>
</organism>
<keyword evidence="3" id="KW-0560">Oxidoreductase</keyword>
<dbReference type="InterPro" id="IPR016162">
    <property type="entry name" value="Ald_DH_N"/>
</dbReference>
<dbReference type="PANTHER" id="PTHR43217">
    <property type="entry name" value="SUCCINATE SEMIALDEHYDE DEHYDROGENASE [NAD(P)+] SAD"/>
    <property type="match status" value="1"/>
</dbReference>
<dbReference type="InterPro" id="IPR047110">
    <property type="entry name" value="GABD/Sad-like"/>
</dbReference>
<comment type="caution">
    <text evidence="5">The sequence shown here is derived from an EMBL/GenBank/DDBJ whole genome shotgun (WGS) entry which is preliminary data.</text>
</comment>
<evidence type="ECO:0000256" key="3">
    <source>
        <dbReference type="ARBA" id="ARBA00023002"/>
    </source>
</evidence>
<evidence type="ECO:0000259" key="4">
    <source>
        <dbReference type="Pfam" id="PF00171"/>
    </source>
</evidence>
<dbReference type="Gene3D" id="3.40.309.10">
    <property type="entry name" value="Aldehyde Dehydrogenase, Chain A, domain 2"/>
    <property type="match status" value="1"/>
</dbReference>
<dbReference type="SUPFAM" id="SSF53720">
    <property type="entry name" value="ALDH-like"/>
    <property type="match status" value="1"/>
</dbReference>
<dbReference type="GO" id="GO:0004777">
    <property type="term" value="F:succinate-semialdehyde dehydrogenase (NAD+) activity"/>
    <property type="evidence" value="ECO:0007669"/>
    <property type="project" value="TreeGrafter"/>
</dbReference>
<dbReference type="FunFam" id="3.40.605.10:FF:000012">
    <property type="entry name" value="NAD-dependent succinate-semialdehyde dehydrogenase"/>
    <property type="match status" value="1"/>
</dbReference>
<dbReference type="InterPro" id="IPR015590">
    <property type="entry name" value="Aldehyde_DH_dom"/>
</dbReference>
<protein>
    <submittedName>
        <fullName evidence="5">NADP-dependent succinic semialdehyde dehydrogenase</fullName>
    </submittedName>
</protein>
<dbReference type="GO" id="GO:0004030">
    <property type="term" value="F:aldehyde dehydrogenase [NAD(P)+] activity"/>
    <property type="evidence" value="ECO:0007669"/>
    <property type="project" value="InterPro"/>
</dbReference>
<evidence type="ECO:0000313" key="6">
    <source>
        <dbReference type="Proteomes" id="UP000230833"/>
    </source>
</evidence>
<feature type="domain" description="Aldehyde dehydrogenase" evidence="4">
    <location>
        <begin position="5"/>
        <end position="451"/>
    </location>
</feature>
<reference evidence="5 6" key="1">
    <citation type="submission" date="2017-09" db="EMBL/GenBank/DDBJ databases">
        <title>Depth-based differentiation of microbial function through sediment-hosted aquifers and enrichment of novel symbionts in the deep terrestrial subsurface.</title>
        <authorList>
            <person name="Probst A.J."/>
            <person name="Ladd B."/>
            <person name="Jarett J.K."/>
            <person name="Geller-Mcgrath D.E."/>
            <person name="Sieber C.M."/>
            <person name="Emerson J.B."/>
            <person name="Anantharaman K."/>
            <person name="Thomas B.C."/>
            <person name="Malmstrom R."/>
            <person name="Stieglmeier M."/>
            <person name="Klingl A."/>
            <person name="Woyke T."/>
            <person name="Ryan C.M."/>
            <person name="Banfield J.F."/>
        </authorList>
    </citation>
    <scope>NUCLEOTIDE SEQUENCE [LARGE SCALE GENOMIC DNA]</scope>
    <source>
        <strain evidence="5">CG10_big_fil_rev_8_21_14_0_10_45_14</strain>
    </source>
</reference>
<sequence>MMLMSINPATEEVVGETIELTESELESKLAKAESAFLEWREKNIYERATLMQSVASSMRDNKEELARIAVMEMGKPISQAIAEVEKCAWAAEHYALETANYLAPEVIDTEATSSYVRFDPKGVILAVMPWNFPYWQVMRFVAPALMAGNVGLLKHASSTQLSAIAFEKVFIDSGFPNGVFTNLALSSGRIASLIADPRVKAIALTGSENAGSKVAETAGKYIKKSVLELGGSDPFIVLADADLESACDTAVLARVQNNGQSCIAGKRFIVEDPIYEEFIAKLKTRYENLKLGDPMDPSVNVGPIATSVGREELEGQVKKSMEAGARLVIGGKKKDGKGFFFEPTILADITPEMSVGSEETFGPVAAVMRAKDREDAVRIANSSRYALGASLWTRNLDIAEGIAQKLTSGAVFVNTMVKSDPRMPFGGEGVSGFGRELGSYGIKEFVNIKSVWIH</sequence>
<dbReference type="InterPro" id="IPR016163">
    <property type="entry name" value="Ald_DH_C"/>
</dbReference>
<dbReference type="Gene3D" id="3.40.605.10">
    <property type="entry name" value="Aldehyde Dehydrogenase, Chain A, domain 1"/>
    <property type="match status" value="1"/>
</dbReference>
<dbReference type="AlphaFoldDB" id="A0A2H0RJD7"/>
<dbReference type="PROSITE" id="PS00070">
    <property type="entry name" value="ALDEHYDE_DEHYDR_CYS"/>
    <property type="match status" value="1"/>
</dbReference>
<dbReference type="InterPro" id="IPR016161">
    <property type="entry name" value="Ald_DH/histidinol_DH"/>
</dbReference>
<accession>A0A2H0RJD7</accession>
<comment type="similarity">
    <text evidence="1">Belongs to the aldehyde dehydrogenase family.</text>
</comment>
<proteinExistence type="inferred from homology"/>
<dbReference type="Proteomes" id="UP000230833">
    <property type="component" value="Unassembled WGS sequence"/>
</dbReference>
<evidence type="ECO:0000313" key="5">
    <source>
        <dbReference type="EMBL" id="PIR46603.1"/>
    </source>
</evidence>
<dbReference type="Pfam" id="PF00171">
    <property type="entry name" value="Aldedh"/>
    <property type="match status" value="1"/>
</dbReference>
<evidence type="ECO:0000256" key="1">
    <source>
        <dbReference type="ARBA" id="ARBA00009986"/>
    </source>
</evidence>
<name>A0A2H0RJD7_9BACT</name>
<dbReference type="PANTHER" id="PTHR43217:SF1">
    <property type="entry name" value="SUCCINATE SEMIALDEHYDE DEHYDROGENASE [NAD(P)+] SAD"/>
    <property type="match status" value="1"/>
</dbReference>
<keyword evidence="2" id="KW-0521">NADP</keyword>